<keyword evidence="3" id="KW-1185">Reference proteome</keyword>
<dbReference type="RefSeq" id="WP_204702431.1">
    <property type="nucleotide sequence ID" value="NZ_JAFBDQ010000015.1"/>
</dbReference>
<feature type="domain" description="Gcp-like" evidence="1">
    <location>
        <begin position="34"/>
        <end position="229"/>
    </location>
</feature>
<comment type="caution">
    <text evidence="2">The sequence shown here is derived from an EMBL/GenBank/DDBJ whole genome shotgun (WGS) entry which is preliminary data.</text>
</comment>
<dbReference type="InterPro" id="IPR000905">
    <property type="entry name" value="Gcp-like_dom"/>
</dbReference>
<dbReference type="CDD" id="cd24032">
    <property type="entry name" value="ASKHA_NBD_TsaB"/>
    <property type="match status" value="1"/>
</dbReference>
<evidence type="ECO:0000313" key="2">
    <source>
        <dbReference type="EMBL" id="MBM7557685.1"/>
    </source>
</evidence>
<accession>A0A938XYL4</accession>
<dbReference type="GO" id="GO:0002949">
    <property type="term" value="P:tRNA threonylcarbamoyladenosine modification"/>
    <property type="evidence" value="ECO:0007669"/>
    <property type="project" value="InterPro"/>
</dbReference>
<reference evidence="2" key="1">
    <citation type="submission" date="2021-01" db="EMBL/GenBank/DDBJ databases">
        <title>Genomic Encyclopedia of Type Strains, Phase IV (KMG-IV): sequencing the most valuable type-strain genomes for metagenomic binning, comparative biology and taxonomic classification.</title>
        <authorList>
            <person name="Goeker M."/>
        </authorList>
    </citation>
    <scope>NUCLEOTIDE SEQUENCE</scope>
    <source>
        <strain evidence="2">DSM 23230</strain>
    </source>
</reference>
<dbReference type="Gene3D" id="3.30.420.40">
    <property type="match status" value="2"/>
</dbReference>
<name>A0A938XYL4_9FIRM</name>
<proteinExistence type="predicted"/>
<sequence>MLILTIDSSTKVGSVSLINDEKLIAEELLNLQLNHSPRLMPAVVDVLDKCDYDKDDLDGIAVTVGPGSFTGTRIGVAAAKSLAQSLEVPIVGISTLEVLAAGLKYVSGYICPMIDARRNRVFSALYQGAGAGDEFAAQTTESLLEIDDLLAELKEIEEEIYFVGQIVSEYQEQIEAEIEQPKFIEHSFNLPRAGVVGDLAWSRLTAGQEDELYALKPNYLKRSQAEIEWEAKNN</sequence>
<protein>
    <submittedName>
        <fullName evidence="2">tRNA threonylcarbamoyladenosine biosynthesis protein TsaB</fullName>
    </submittedName>
</protein>
<dbReference type="NCBIfam" id="TIGR03725">
    <property type="entry name" value="T6A_YeaZ"/>
    <property type="match status" value="1"/>
</dbReference>
<organism evidence="2 3">
    <name type="scientific">Halanaerobacter jeridensis</name>
    <dbReference type="NCBI Taxonomy" id="706427"/>
    <lineage>
        <taxon>Bacteria</taxon>
        <taxon>Bacillati</taxon>
        <taxon>Bacillota</taxon>
        <taxon>Clostridia</taxon>
        <taxon>Halanaerobiales</taxon>
        <taxon>Halobacteroidaceae</taxon>
        <taxon>Halanaerobacter</taxon>
    </lineage>
</organism>
<dbReference type="InterPro" id="IPR022496">
    <property type="entry name" value="T6A_TsaB"/>
</dbReference>
<evidence type="ECO:0000259" key="1">
    <source>
        <dbReference type="Pfam" id="PF00814"/>
    </source>
</evidence>
<dbReference type="Pfam" id="PF00814">
    <property type="entry name" value="TsaD"/>
    <property type="match status" value="1"/>
</dbReference>
<dbReference type="AlphaFoldDB" id="A0A938XYL4"/>
<evidence type="ECO:0000313" key="3">
    <source>
        <dbReference type="Proteomes" id="UP000774000"/>
    </source>
</evidence>
<dbReference type="InterPro" id="IPR043129">
    <property type="entry name" value="ATPase_NBD"/>
</dbReference>
<dbReference type="PANTHER" id="PTHR11735">
    <property type="entry name" value="TRNA N6-ADENOSINE THREONYLCARBAMOYLTRANSFERASE"/>
    <property type="match status" value="1"/>
</dbReference>
<dbReference type="Proteomes" id="UP000774000">
    <property type="component" value="Unassembled WGS sequence"/>
</dbReference>
<dbReference type="PANTHER" id="PTHR11735:SF11">
    <property type="entry name" value="TRNA THREONYLCARBAMOYLADENOSINE BIOSYNTHESIS PROTEIN TSAB"/>
    <property type="match status" value="1"/>
</dbReference>
<dbReference type="EMBL" id="JAFBDQ010000015">
    <property type="protein sequence ID" value="MBM7557685.1"/>
    <property type="molecule type" value="Genomic_DNA"/>
</dbReference>
<dbReference type="SUPFAM" id="SSF53067">
    <property type="entry name" value="Actin-like ATPase domain"/>
    <property type="match status" value="2"/>
</dbReference>
<gene>
    <name evidence="2" type="ORF">JOC47_002551</name>
</gene>
<dbReference type="GO" id="GO:0005829">
    <property type="term" value="C:cytosol"/>
    <property type="evidence" value="ECO:0007669"/>
    <property type="project" value="TreeGrafter"/>
</dbReference>